<evidence type="ECO:0000313" key="4">
    <source>
        <dbReference type="Proteomes" id="UP001221413"/>
    </source>
</evidence>
<dbReference type="EMBL" id="JAQGDS010000002">
    <property type="protein sequence ID" value="KAJ6263029.1"/>
    <property type="molecule type" value="Genomic_DNA"/>
</dbReference>
<sequence length="415" mass="46668">MIDIFYRRPPSTYSDTSYDSTSFSENGKNAGVDGIPAKLSFENVVNGLTAPPCTLGDFSRYLRFSNMNEHADSLQFYLWVKRYTKKFQNELRPQEQALSPRWMPPVSKKVLGTPESSESQLSLSKTPSNSSYEVDDVSKVEFGEDVVLKPFTIQPFRSDIDQVTSLYLAPDAPLSLPLSTVEKADTLDALRRTTHPSAFSPAMRSIEISLRLTAHPSFIRHCLTNATGTRLSFLSVSGAILAIFAIFGLIALTLSSVSRWYRLLTFILLFGGLIMIANAKRGLCMVLVALGMARNLSPWEVYAVDDENLTGMRKARAVSDEESGKAEVMAEVTVLELDDEMGGKYRDEQIRIRWFVKDYNNRPVLSRVFERRVPIEDNEIRRLQLSILMQNAIITFVLTIIAETIFVVLPRGGFF</sequence>
<evidence type="ECO:0008006" key="5">
    <source>
        <dbReference type="Google" id="ProtNLM"/>
    </source>
</evidence>
<name>A0AAD6J3R1_DREDA</name>
<dbReference type="PANTHER" id="PTHR39466">
    <property type="entry name" value="RGS DOMAIN-CONTAINING PROTEIN"/>
    <property type="match status" value="1"/>
</dbReference>
<feature type="transmembrane region" description="Helical" evidence="2">
    <location>
        <begin position="388"/>
        <end position="409"/>
    </location>
</feature>
<organism evidence="3 4">
    <name type="scientific">Drechslerella dactyloides</name>
    <name type="common">Nematode-trapping fungus</name>
    <name type="synonym">Arthrobotrys dactyloides</name>
    <dbReference type="NCBI Taxonomy" id="74499"/>
    <lineage>
        <taxon>Eukaryota</taxon>
        <taxon>Fungi</taxon>
        <taxon>Dikarya</taxon>
        <taxon>Ascomycota</taxon>
        <taxon>Pezizomycotina</taxon>
        <taxon>Orbiliomycetes</taxon>
        <taxon>Orbiliales</taxon>
        <taxon>Orbiliaceae</taxon>
        <taxon>Drechslerella</taxon>
    </lineage>
</organism>
<dbReference type="AlphaFoldDB" id="A0AAD6J3R1"/>
<reference evidence="3" key="1">
    <citation type="submission" date="2023-01" db="EMBL/GenBank/DDBJ databases">
        <title>The chitinases involved in constricting ring structure development in the nematode-trapping fungus Drechslerella dactyloides.</title>
        <authorList>
            <person name="Wang R."/>
            <person name="Zhang L."/>
            <person name="Tang P."/>
            <person name="Li S."/>
            <person name="Liang L."/>
        </authorList>
    </citation>
    <scope>NUCLEOTIDE SEQUENCE</scope>
    <source>
        <strain evidence="3">YMF1.00031</strain>
    </source>
</reference>
<evidence type="ECO:0000313" key="3">
    <source>
        <dbReference type="EMBL" id="KAJ6263029.1"/>
    </source>
</evidence>
<keyword evidence="4" id="KW-1185">Reference proteome</keyword>
<comment type="caution">
    <text evidence="3">The sequence shown here is derived from an EMBL/GenBank/DDBJ whole genome shotgun (WGS) entry which is preliminary data.</text>
</comment>
<protein>
    <recommendedName>
        <fullName evidence="5">RGS domain-containing protein</fullName>
    </recommendedName>
</protein>
<keyword evidence="2" id="KW-0472">Membrane</keyword>
<feature type="transmembrane region" description="Helical" evidence="2">
    <location>
        <begin position="233"/>
        <end position="254"/>
    </location>
</feature>
<gene>
    <name evidence="3" type="ORF">Dda_1587</name>
</gene>
<dbReference type="InterPro" id="IPR036305">
    <property type="entry name" value="RGS_sf"/>
</dbReference>
<dbReference type="Proteomes" id="UP001221413">
    <property type="component" value="Unassembled WGS sequence"/>
</dbReference>
<dbReference type="Gene3D" id="1.10.167.10">
    <property type="entry name" value="Regulator of G-protein Signalling 4, domain 2"/>
    <property type="match status" value="1"/>
</dbReference>
<dbReference type="InterPro" id="IPR044926">
    <property type="entry name" value="RGS_subdomain_2"/>
</dbReference>
<keyword evidence="2" id="KW-1133">Transmembrane helix</keyword>
<dbReference type="SUPFAM" id="SSF48097">
    <property type="entry name" value="Regulator of G-protein signaling, RGS"/>
    <property type="match status" value="1"/>
</dbReference>
<keyword evidence="2" id="KW-0812">Transmembrane</keyword>
<proteinExistence type="predicted"/>
<dbReference type="PANTHER" id="PTHR39466:SF1">
    <property type="entry name" value="RGS DOMAIN-CONTAINING PROTEIN"/>
    <property type="match status" value="1"/>
</dbReference>
<feature type="compositionally biased region" description="Polar residues" evidence="1">
    <location>
        <begin position="114"/>
        <end position="131"/>
    </location>
</feature>
<accession>A0AAD6J3R1</accession>
<feature type="region of interest" description="Disordered" evidence="1">
    <location>
        <begin position="94"/>
        <end position="131"/>
    </location>
</feature>
<feature type="transmembrane region" description="Helical" evidence="2">
    <location>
        <begin position="260"/>
        <end position="277"/>
    </location>
</feature>
<evidence type="ECO:0000256" key="1">
    <source>
        <dbReference type="SAM" id="MobiDB-lite"/>
    </source>
</evidence>
<evidence type="ECO:0000256" key="2">
    <source>
        <dbReference type="SAM" id="Phobius"/>
    </source>
</evidence>